<dbReference type="EMBL" id="DRVT01000053">
    <property type="protein sequence ID" value="HHI49409.1"/>
    <property type="molecule type" value="Genomic_DNA"/>
</dbReference>
<dbReference type="PANTHER" id="PTHR42883:SF2">
    <property type="entry name" value="THYMIDYLYLTRANSFERASE"/>
    <property type="match status" value="1"/>
</dbReference>
<dbReference type="InterPro" id="IPR005835">
    <property type="entry name" value="NTP_transferase_dom"/>
</dbReference>
<keyword evidence="2" id="KW-0808">Transferase</keyword>
<accession>A0A7J3V0N2</accession>
<gene>
    <name evidence="2" type="ORF">ENL91_04475</name>
</gene>
<reference evidence="2" key="1">
    <citation type="journal article" date="2020" name="mSystems">
        <title>Genome- and Community-Level Interaction Insights into Carbon Utilization and Element Cycling Functions of Hydrothermarchaeota in Hydrothermal Sediment.</title>
        <authorList>
            <person name="Zhou Z."/>
            <person name="Liu Y."/>
            <person name="Xu W."/>
            <person name="Pan J."/>
            <person name="Luo Z.H."/>
            <person name="Li M."/>
        </authorList>
    </citation>
    <scope>NUCLEOTIDE SEQUENCE [LARGE SCALE GENOMIC DNA]</scope>
    <source>
        <strain evidence="2">SpSt-1038</strain>
    </source>
</reference>
<dbReference type="AlphaFoldDB" id="A0A7J3V0N2"/>
<dbReference type="GO" id="GO:0016740">
    <property type="term" value="F:transferase activity"/>
    <property type="evidence" value="ECO:0007669"/>
    <property type="project" value="UniProtKB-KW"/>
</dbReference>
<protein>
    <submittedName>
        <fullName evidence="2">Nucleotidyltransferase family protein</fullName>
    </submittedName>
</protein>
<name>A0A7J3V0N2_9CREN</name>
<dbReference type="Gene3D" id="3.90.550.10">
    <property type="entry name" value="Spore Coat Polysaccharide Biosynthesis Protein SpsA, Chain A"/>
    <property type="match status" value="1"/>
</dbReference>
<sequence length="260" mass="29743">MVCRKDLTGAFSMKGVVLAGGYAKRLWPLTLDTPKPLLPIGDGTIIDFIIAKLRQLDLEEIIISTNQRFERHFNEWLSKRGYANVRVVPEPSEKEEEKLGPTKALELLVRDSGADDYIITAGDNLFSLDLRSMVNFYNMVNSPVIALYEIARKEDARKYACVLVDENLIVRRFEEKPENPPCCLVSTGIYLLPWRCISRVSEYLKSGNPPDPIGRFICWLSETEKVYGLKFTGYWYDIGSLESYNEAKQAFKDLKYESYA</sequence>
<proteinExistence type="predicted"/>
<dbReference type="SUPFAM" id="SSF53448">
    <property type="entry name" value="Nucleotide-diphospho-sugar transferases"/>
    <property type="match status" value="1"/>
</dbReference>
<dbReference type="CDD" id="cd04181">
    <property type="entry name" value="NTP_transferase"/>
    <property type="match status" value="1"/>
</dbReference>
<dbReference type="InterPro" id="IPR029044">
    <property type="entry name" value="Nucleotide-diphossugar_trans"/>
</dbReference>
<comment type="caution">
    <text evidence="2">The sequence shown here is derived from an EMBL/GenBank/DDBJ whole genome shotgun (WGS) entry which is preliminary data.</text>
</comment>
<evidence type="ECO:0000259" key="1">
    <source>
        <dbReference type="Pfam" id="PF00483"/>
    </source>
</evidence>
<dbReference type="Pfam" id="PF00483">
    <property type="entry name" value="NTP_transferase"/>
    <property type="match status" value="1"/>
</dbReference>
<evidence type="ECO:0000313" key="2">
    <source>
        <dbReference type="EMBL" id="HHI49409.1"/>
    </source>
</evidence>
<feature type="domain" description="Nucleotidyl transferase" evidence="1">
    <location>
        <begin position="14"/>
        <end position="250"/>
    </location>
</feature>
<dbReference type="PANTHER" id="PTHR42883">
    <property type="entry name" value="GLUCOSE-1-PHOSPHATE THYMIDYLTRANSFERASE"/>
    <property type="match status" value="1"/>
</dbReference>
<organism evidence="2">
    <name type="scientific">Candidatus Methanosuratincola petrocarbonis</name>
    <name type="common">ex Vanwonterghem et al. 2016</name>
    <dbReference type="NCBI Taxonomy" id="1867261"/>
    <lineage>
        <taxon>Archaea</taxon>
        <taxon>Thermoproteota</taxon>
        <taxon>Methanosuratincolia</taxon>
        <taxon>Candidatus Methanomethylicales</taxon>
        <taxon>Candidatus Methanomethylicaceae</taxon>
        <taxon>Candidatus Methanosuratincola (ex Vanwonterghem et al. 2016)</taxon>
    </lineage>
</organism>